<sequence length="761" mass="84819">MMKSIATNLVRYRWLLMLFSLVFIGTLVSGARFVGFATDYEVWFSDDNPQLKDFNILQNTYAKSDNVLFLITPKDGDVFTRKTLADVEWLTQQAWQMPFSTRVDSITNFQHTYAVEDDLVVGDLVVQAESLSDSKLTKIKQIAVTEPLLLNRLISKDARVTAVSVTINLPKNSPEGSPTVTAYARDLIVQLQQRNPDLKMHLTGLVVMDNAFMEASQKDMGSLTLIMFGLIIFGLLFFLRSITGTISIVIVMLMSILATVGFSGWIGVLLTPVSAGAPTIVMTIVVANAVHVLVSMIHGMRAGLEKQEALIESLRVNIQPVLLATITTIIGFLSMHFSDVPPFHDLGNMVAVGVITTFVLSMTFLPWLLMLLPMRVRVINDYSNRHMAGFSNFIIARHKTLLWSFSALTVVLVSFIPSNVINDNIWEYFETSVPFRVDTDYASDNLTGPYYLEYHLQSNEVGGISDPVYLKTVDNFQRWLNQQAEVVHVNTITDIMKRLNKNLHGDDEDWYRLPENKNLSAQYLLLYEMSLPYGLDLTNQINLDKSATRIVASLHNLSNNDMIAFHKRAVAWLDKNAPESYQLIASSPMYMFSHISLRTVEQMIGGVAFALVMISIIIIFALRSFKIGLISLIPNLVPPVIAFGVWGILIGEVGFALAVGLGMTIGIIVDDTVHFLSKYIRARREKGLSAEEAVRYAFLNVGTALIITTIVLVAGFSVLILSSFKINTDLGMITALTIGIALVVDFILLPALLIQFDTQEY</sequence>
<dbReference type="GO" id="GO:0005886">
    <property type="term" value="C:plasma membrane"/>
    <property type="evidence" value="ECO:0007669"/>
    <property type="project" value="UniProtKB-SubCell"/>
</dbReference>
<comment type="subcellular location">
    <subcellularLocation>
        <location evidence="1">Cell membrane</location>
        <topology evidence="1">Multi-pass membrane protein</topology>
    </subcellularLocation>
</comment>
<name>A0A3B0W7Q5_9ZZZZ</name>
<feature type="transmembrane region" description="Helical" evidence="6">
    <location>
        <begin position="730"/>
        <end position="754"/>
    </location>
</feature>
<dbReference type="PANTHER" id="PTHR33406:SF12">
    <property type="entry name" value="BLR2997 PROTEIN"/>
    <property type="match status" value="1"/>
</dbReference>
<feature type="transmembrane region" description="Helical" evidence="6">
    <location>
        <begin position="697"/>
        <end position="724"/>
    </location>
</feature>
<protein>
    <submittedName>
        <fullName evidence="8">Predicted exporter of the RND superfamily</fullName>
    </submittedName>
</protein>
<evidence type="ECO:0000256" key="4">
    <source>
        <dbReference type="ARBA" id="ARBA00022989"/>
    </source>
</evidence>
<dbReference type="InterPro" id="IPR001036">
    <property type="entry name" value="Acrflvin-R"/>
</dbReference>
<evidence type="ECO:0000259" key="7">
    <source>
        <dbReference type="PROSITE" id="PS50156"/>
    </source>
</evidence>
<keyword evidence="2" id="KW-1003">Cell membrane</keyword>
<evidence type="ECO:0000256" key="3">
    <source>
        <dbReference type="ARBA" id="ARBA00022692"/>
    </source>
</evidence>
<dbReference type="SUPFAM" id="SSF82866">
    <property type="entry name" value="Multidrug efflux transporter AcrB transmembrane domain"/>
    <property type="match status" value="2"/>
</dbReference>
<dbReference type="PRINTS" id="PR00702">
    <property type="entry name" value="ACRIFLAVINRP"/>
</dbReference>
<organism evidence="8">
    <name type="scientific">hydrothermal vent metagenome</name>
    <dbReference type="NCBI Taxonomy" id="652676"/>
    <lineage>
        <taxon>unclassified sequences</taxon>
        <taxon>metagenomes</taxon>
        <taxon>ecological metagenomes</taxon>
    </lineage>
</organism>
<feature type="transmembrane region" description="Helical" evidence="6">
    <location>
        <begin position="655"/>
        <end position="676"/>
    </location>
</feature>
<dbReference type="InterPro" id="IPR000731">
    <property type="entry name" value="SSD"/>
</dbReference>
<dbReference type="InterPro" id="IPR004869">
    <property type="entry name" value="MMPL_dom"/>
</dbReference>
<dbReference type="AlphaFoldDB" id="A0A3B0W7Q5"/>
<dbReference type="Gene3D" id="1.20.1640.10">
    <property type="entry name" value="Multidrug efflux transporter AcrB transmembrane domain"/>
    <property type="match status" value="2"/>
</dbReference>
<dbReference type="GO" id="GO:0022857">
    <property type="term" value="F:transmembrane transporter activity"/>
    <property type="evidence" value="ECO:0007669"/>
    <property type="project" value="InterPro"/>
</dbReference>
<proteinExistence type="predicted"/>
<evidence type="ECO:0000313" key="8">
    <source>
        <dbReference type="EMBL" id="VAW51351.1"/>
    </source>
</evidence>
<feature type="transmembrane region" description="Helical" evidence="6">
    <location>
        <begin position="603"/>
        <end position="622"/>
    </location>
</feature>
<keyword evidence="4 6" id="KW-1133">Transmembrane helix</keyword>
<feature type="domain" description="SSD" evidence="7">
    <location>
        <begin position="246"/>
        <end position="371"/>
    </location>
</feature>
<dbReference type="PROSITE" id="PS50156">
    <property type="entry name" value="SSD"/>
    <property type="match status" value="1"/>
</dbReference>
<dbReference type="PANTHER" id="PTHR33406">
    <property type="entry name" value="MEMBRANE PROTEIN MJ1562-RELATED"/>
    <property type="match status" value="1"/>
</dbReference>
<dbReference type="Pfam" id="PF03176">
    <property type="entry name" value="MMPL"/>
    <property type="match status" value="2"/>
</dbReference>
<evidence type="ECO:0000256" key="6">
    <source>
        <dbReference type="SAM" id="Phobius"/>
    </source>
</evidence>
<gene>
    <name evidence="8" type="ORF">MNBD_GAMMA05-848</name>
</gene>
<evidence type="ECO:0000256" key="1">
    <source>
        <dbReference type="ARBA" id="ARBA00004651"/>
    </source>
</evidence>
<feature type="transmembrane region" description="Helical" evidence="6">
    <location>
        <begin position="318"/>
        <end position="337"/>
    </location>
</feature>
<feature type="transmembrane region" description="Helical" evidence="6">
    <location>
        <begin position="276"/>
        <end position="297"/>
    </location>
</feature>
<feature type="transmembrane region" description="Helical" evidence="6">
    <location>
        <begin position="629"/>
        <end position="649"/>
    </location>
</feature>
<evidence type="ECO:0000256" key="2">
    <source>
        <dbReference type="ARBA" id="ARBA00022475"/>
    </source>
</evidence>
<dbReference type="EMBL" id="UOFE01000015">
    <property type="protein sequence ID" value="VAW51351.1"/>
    <property type="molecule type" value="Genomic_DNA"/>
</dbReference>
<dbReference type="InterPro" id="IPR050545">
    <property type="entry name" value="Mycobact_MmpL"/>
</dbReference>
<accession>A0A3B0W7Q5</accession>
<feature type="transmembrane region" description="Helical" evidence="6">
    <location>
        <begin position="401"/>
        <end position="421"/>
    </location>
</feature>
<reference evidence="8" key="1">
    <citation type="submission" date="2018-06" db="EMBL/GenBank/DDBJ databases">
        <authorList>
            <person name="Zhirakovskaya E."/>
        </authorList>
    </citation>
    <scope>NUCLEOTIDE SEQUENCE</scope>
</reference>
<feature type="transmembrane region" description="Helical" evidence="6">
    <location>
        <begin position="349"/>
        <end position="372"/>
    </location>
</feature>
<feature type="transmembrane region" description="Helical" evidence="6">
    <location>
        <begin position="220"/>
        <end position="239"/>
    </location>
</feature>
<keyword evidence="5 6" id="KW-0472">Membrane</keyword>
<keyword evidence="3 6" id="KW-0812">Transmembrane</keyword>
<evidence type="ECO:0000256" key="5">
    <source>
        <dbReference type="ARBA" id="ARBA00023136"/>
    </source>
</evidence>
<feature type="transmembrane region" description="Helical" evidence="6">
    <location>
        <begin position="246"/>
        <end position="270"/>
    </location>
</feature>